<evidence type="ECO:0000313" key="5">
    <source>
        <dbReference type="Proteomes" id="UP001530377"/>
    </source>
</evidence>
<gene>
    <name evidence="4" type="ORF">ACHAXA_003208</name>
</gene>
<reference evidence="4 5" key="1">
    <citation type="submission" date="2024-10" db="EMBL/GenBank/DDBJ databases">
        <title>Updated reference genomes for cyclostephanoid diatoms.</title>
        <authorList>
            <person name="Roberts W.R."/>
            <person name="Alverson A.J."/>
        </authorList>
    </citation>
    <scope>NUCLEOTIDE SEQUENCE [LARGE SCALE GENOMIC DNA]</scope>
    <source>
        <strain evidence="4 5">AJA228-03</strain>
    </source>
</reference>
<feature type="domain" description="LRRK2 ARM repeat" evidence="3">
    <location>
        <begin position="509"/>
        <end position="792"/>
    </location>
</feature>
<dbReference type="InterPro" id="IPR056597">
    <property type="entry name" value="ARM_LRRK2"/>
</dbReference>
<evidence type="ECO:0000259" key="3">
    <source>
        <dbReference type="Pfam" id="PF23744"/>
    </source>
</evidence>
<organism evidence="4 5">
    <name type="scientific">Cyclostephanos tholiformis</name>
    <dbReference type="NCBI Taxonomy" id="382380"/>
    <lineage>
        <taxon>Eukaryota</taxon>
        <taxon>Sar</taxon>
        <taxon>Stramenopiles</taxon>
        <taxon>Ochrophyta</taxon>
        <taxon>Bacillariophyta</taxon>
        <taxon>Coscinodiscophyceae</taxon>
        <taxon>Thalassiosirophycidae</taxon>
        <taxon>Stephanodiscales</taxon>
        <taxon>Stephanodiscaceae</taxon>
        <taxon>Cyclostephanos</taxon>
    </lineage>
</organism>
<dbReference type="InterPro" id="IPR011989">
    <property type="entry name" value="ARM-like"/>
</dbReference>
<dbReference type="SMART" id="SM00185">
    <property type="entry name" value="ARM"/>
    <property type="match status" value="5"/>
</dbReference>
<dbReference type="SUPFAM" id="SSF48371">
    <property type="entry name" value="ARM repeat"/>
    <property type="match status" value="3"/>
</dbReference>
<comment type="caution">
    <text evidence="4">The sequence shown here is derived from an EMBL/GenBank/DDBJ whole genome shotgun (WGS) entry which is preliminary data.</text>
</comment>
<dbReference type="EMBL" id="JALLPB020000111">
    <property type="protein sequence ID" value="KAL3817287.1"/>
    <property type="molecule type" value="Genomic_DNA"/>
</dbReference>
<evidence type="ECO:0000313" key="4">
    <source>
        <dbReference type="EMBL" id="KAL3817287.1"/>
    </source>
</evidence>
<evidence type="ECO:0000256" key="2">
    <source>
        <dbReference type="SAM" id="MobiDB-lite"/>
    </source>
</evidence>
<dbReference type="PANTHER" id="PTHR22895:SF0">
    <property type="entry name" value="ARMADILLO REPEAT-CONTAINING PROTEIN 6"/>
    <property type="match status" value="1"/>
</dbReference>
<keyword evidence="1" id="KW-0677">Repeat</keyword>
<accession>A0ABD3RYJ2</accession>
<sequence length="1482" mass="163883">MISAEMALMEEQRRRAGMCRQCGNVKTHKIYLGVRRRLSIPQQVYKGICLLCNTESKFQTEFPKQESSGRLAPTSHIQSGLPIELTMVELSATRRDKDDVSVLTWDATIMETALGESSGGTQRTSIEMAQEGMTQAHGDSEIIDSYTSLGSSQTEVDRRILSLTDLQNHSYRGNSGLMYDSGDSSQGNSSVVCSYSFQQVQDLNSSQHNNSSSRNLSICRRWSNDNLDRNTKVETMATGSESDTLLARKLAVSSGINDSNVNQSQLFSTTTVFVHDNFSDDDDLMTARRRQAGRDETNSDDAAEKNGTSHNQKDKTIEPNVGIAFDDKTSDNQSTSASCTNENDNIPGAQRGNTNDAYITLFNRKISGMNSPSTGNDTTQRRLVTEECISEVEARADASCCNKLLDTLKRSSLSSKADVMTSLAKTRNFVLEAHGMTSHDHSISIDSLDSQIPSKVVFPDDEWAKILMMIMASHSSDTSVQADLLRTLWSIVTVHPHYVSHLTSNADITQVITTMETHINEEAIQEYGCGILASIASASEKHALCLMGVSNGKFVHRLMAALQFQSQRGNVQMNALKALDRLSLASISNESSKEPFLKTMGRYVENSLRETDSSVNAIETVITAMNYNAANISVQIHGNRLLWSILDPRFIIDSDYYDMLAVKTLRYIDAAMSTHQQSQALHEAAVCLLSKMSWYLRDVIEKDLIFLLHLVVKAMKAEAMKMHSNSWIVALHGCQCLANICKRSPSLLRSQPVSDGIPAIVSCMKIFQHNVDIQSEACAALSVLCIHSPPNKERVNEMDGINRINHAYDLFSTSTTSSNADKIRACTALTTLAVDPNILSDIEEKGIFVKFETLLEQDHTIASELHEAILDLLILAPDEKNRKLMLRDGAREEEICDWLRANLRVVASQDFDPRQINYLRCKTVHAMEMFLKSASIHENGCKLLACLFHQASHDESFADDRLIAELEAICHSLTQHANNPANAIAACSALQNLSILLSFSMSDNVPDLKDALYKCSAEVAKALVEYSHDAETLERVTGALWALCVVRDSLDLSVDIDCIIVLIVSAMNRFPDSVDLHRHGIGLLGLFFLVLNDKIVYVTDELVSAILRFIEEEIDNDDAADLINTAVDMILTISNQGFLAQTTLLRHKMLVETVVGCMKKFPDSLSIQCAGIEILNNVAIDTPLRADICQKGGIRRIIATLDTLKHDPIVVCKAFTALANLVNSSCVEVICDLRAPEIYVSAMQLHQQNLYIQTVATYAFLGLSVRNVLFKSEIVDAGGAEAISAAMMRFIASIHLQLQGFAVLWSLSLPKHLKMRVGRCAIEALTNSMIAHISSEIGSKDALGCLKCLSLLPVNHDLLDYYGAADLIYSSMWMHAEIPAICDIALAALCNVSVNVETNQVSEITSDDLEAIVNVMRVHQDVKSIQQKALILLKNLTFSRVNIIVMEQNPFLVPLLLSVKSKWRHTFESRVDYLLLILPSSC</sequence>
<protein>
    <recommendedName>
        <fullName evidence="3">LRRK2 ARM repeat domain-containing protein</fullName>
    </recommendedName>
</protein>
<feature type="region of interest" description="Disordered" evidence="2">
    <location>
        <begin position="290"/>
        <end position="353"/>
    </location>
</feature>
<dbReference type="PANTHER" id="PTHR22895">
    <property type="entry name" value="ARMADILLO REPEAT-CONTAINING PROTEIN 6"/>
    <property type="match status" value="1"/>
</dbReference>
<dbReference type="Pfam" id="PF23744">
    <property type="entry name" value="ARM_LRRK2"/>
    <property type="match status" value="1"/>
</dbReference>
<dbReference type="Proteomes" id="UP001530377">
    <property type="component" value="Unassembled WGS sequence"/>
</dbReference>
<dbReference type="Gene3D" id="1.25.10.10">
    <property type="entry name" value="Leucine-rich Repeat Variant"/>
    <property type="match status" value="3"/>
</dbReference>
<dbReference type="InterPro" id="IPR016024">
    <property type="entry name" value="ARM-type_fold"/>
</dbReference>
<evidence type="ECO:0000256" key="1">
    <source>
        <dbReference type="ARBA" id="ARBA00022737"/>
    </source>
</evidence>
<dbReference type="InterPro" id="IPR000225">
    <property type="entry name" value="Armadillo"/>
</dbReference>
<feature type="compositionally biased region" description="Polar residues" evidence="2">
    <location>
        <begin position="331"/>
        <end position="344"/>
    </location>
</feature>
<name>A0ABD3RYJ2_9STRA</name>
<proteinExistence type="predicted"/>
<keyword evidence="5" id="KW-1185">Reference proteome</keyword>